<dbReference type="OrthoDB" id="193139at2759"/>
<reference evidence="19" key="1">
    <citation type="submission" date="2025-08" db="UniProtKB">
        <authorList>
            <consortium name="RefSeq"/>
        </authorList>
    </citation>
    <scope>IDENTIFICATION</scope>
    <source>
        <tissue evidence="19">Whole sample</tissue>
    </source>
</reference>
<dbReference type="AlphaFoldDB" id="A0A8B8CQA8"/>
<evidence type="ECO:0000256" key="9">
    <source>
        <dbReference type="ARBA" id="ARBA00022824"/>
    </source>
</evidence>
<evidence type="ECO:0000256" key="5">
    <source>
        <dbReference type="ARBA" id="ARBA00012452"/>
    </source>
</evidence>
<keyword evidence="18" id="KW-1185">Reference proteome</keyword>
<dbReference type="EC" id="2.5.1.18" evidence="5"/>
<comment type="function">
    <text evidence="1">Conjugation of reduced glutathione to a wide number of exogenous and endogenous hydrophobic electrophiles.</text>
</comment>
<comment type="similarity">
    <text evidence="4">Belongs to the MAPEG family.</text>
</comment>
<evidence type="ECO:0000313" key="19">
    <source>
        <dbReference type="RefSeq" id="XP_022318018.1"/>
    </source>
</evidence>
<sequence>MAMLSFDNPTFQKFAFYSGVVIGKTLLMGALTVRARLTHKIFSNPEDASTFGGKEMIGDESVERIRRCHQNDIENVFPFVLVGSFYLVTEPDPWWASLLFRTFAVSRCLHTVCYMAPVPQPSRFLCCLTGWGVTAVMTVLVLRAAKP</sequence>
<comment type="subunit">
    <text evidence="14">Homotrimer; The trimer binds only one molecule of glutathione.</text>
</comment>
<dbReference type="Gene3D" id="1.20.120.550">
    <property type="entry name" value="Membrane associated eicosanoid/glutathione metabolism-like domain"/>
    <property type="match status" value="1"/>
</dbReference>
<keyword evidence="13 17" id="KW-0472">Membrane</keyword>
<keyword evidence="12" id="KW-0496">Mitochondrion</keyword>
<gene>
    <name evidence="19" type="primary">LOC111121161</name>
</gene>
<keyword evidence="8" id="KW-1000">Mitochondrion outer membrane</keyword>
<keyword evidence="7 17" id="KW-0812">Transmembrane</keyword>
<keyword evidence="11" id="KW-0007">Acetylation</keyword>
<dbReference type="GO" id="GO:0005741">
    <property type="term" value="C:mitochondrial outer membrane"/>
    <property type="evidence" value="ECO:0007669"/>
    <property type="project" value="UniProtKB-SubCell"/>
</dbReference>
<evidence type="ECO:0000256" key="4">
    <source>
        <dbReference type="ARBA" id="ARBA00010459"/>
    </source>
</evidence>
<evidence type="ECO:0000256" key="13">
    <source>
        <dbReference type="ARBA" id="ARBA00023136"/>
    </source>
</evidence>
<dbReference type="PANTHER" id="PTHR10689">
    <property type="entry name" value="MICROSOMAL GLUTATHIONE S-TRANSFERASE 1"/>
    <property type="match status" value="1"/>
</dbReference>
<evidence type="ECO:0000256" key="16">
    <source>
        <dbReference type="ARBA" id="ARBA00049385"/>
    </source>
</evidence>
<evidence type="ECO:0000256" key="3">
    <source>
        <dbReference type="ARBA" id="ARBA00004477"/>
    </source>
</evidence>
<comment type="catalytic activity">
    <reaction evidence="16">
        <text>RX + glutathione = an S-substituted glutathione + a halide anion + H(+)</text>
        <dbReference type="Rhea" id="RHEA:16437"/>
        <dbReference type="ChEBI" id="CHEBI:15378"/>
        <dbReference type="ChEBI" id="CHEBI:16042"/>
        <dbReference type="ChEBI" id="CHEBI:17792"/>
        <dbReference type="ChEBI" id="CHEBI:57925"/>
        <dbReference type="ChEBI" id="CHEBI:90779"/>
        <dbReference type="EC" id="2.5.1.18"/>
    </reaction>
    <physiologicalReaction direction="left-to-right" evidence="16">
        <dbReference type="Rhea" id="RHEA:16438"/>
    </physiologicalReaction>
</comment>
<evidence type="ECO:0000256" key="7">
    <source>
        <dbReference type="ARBA" id="ARBA00022692"/>
    </source>
</evidence>
<dbReference type="InterPro" id="IPR040162">
    <property type="entry name" value="MGST1-like"/>
</dbReference>
<evidence type="ECO:0000256" key="1">
    <source>
        <dbReference type="ARBA" id="ARBA00003701"/>
    </source>
</evidence>
<comment type="subcellular location">
    <subcellularLocation>
        <location evidence="3">Endoplasmic reticulum membrane</location>
        <topology evidence="3">Multi-pass membrane protein</topology>
    </subcellularLocation>
    <subcellularLocation>
        <location evidence="2">Mitochondrion outer membrane</location>
    </subcellularLocation>
</comment>
<keyword evidence="10 17" id="KW-1133">Transmembrane helix</keyword>
<evidence type="ECO:0000256" key="6">
    <source>
        <dbReference type="ARBA" id="ARBA00022679"/>
    </source>
</evidence>
<dbReference type="SUPFAM" id="SSF161084">
    <property type="entry name" value="MAPEG domain-like"/>
    <property type="match status" value="1"/>
</dbReference>
<keyword evidence="9" id="KW-0256">Endoplasmic reticulum</keyword>
<evidence type="ECO:0000256" key="14">
    <source>
        <dbReference type="ARBA" id="ARBA00038540"/>
    </source>
</evidence>
<name>A0A8B8CQA8_CRAVI</name>
<evidence type="ECO:0000256" key="12">
    <source>
        <dbReference type="ARBA" id="ARBA00023128"/>
    </source>
</evidence>
<evidence type="ECO:0000256" key="17">
    <source>
        <dbReference type="SAM" id="Phobius"/>
    </source>
</evidence>
<protein>
    <recommendedName>
        <fullName evidence="15">Microsomal glutathione S-transferase 1</fullName>
        <ecNumber evidence="5">2.5.1.18</ecNumber>
    </recommendedName>
</protein>
<dbReference type="GO" id="GO:0005789">
    <property type="term" value="C:endoplasmic reticulum membrane"/>
    <property type="evidence" value="ECO:0007669"/>
    <property type="project" value="UniProtKB-SubCell"/>
</dbReference>
<dbReference type="Pfam" id="PF01124">
    <property type="entry name" value="MAPEG"/>
    <property type="match status" value="1"/>
</dbReference>
<evidence type="ECO:0000256" key="10">
    <source>
        <dbReference type="ARBA" id="ARBA00022989"/>
    </source>
</evidence>
<feature type="transmembrane region" description="Helical" evidence="17">
    <location>
        <begin position="14"/>
        <end position="33"/>
    </location>
</feature>
<evidence type="ECO:0000256" key="8">
    <source>
        <dbReference type="ARBA" id="ARBA00022787"/>
    </source>
</evidence>
<evidence type="ECO:0000313" key="18">
    <source>
        <dbReference type="Proteomes" id="UP000694844"/>
    </source>
</evidence>
<evidence type="ECO:0000256" key="11">
    <source>
        <dbReference type="ARBA" id="ARBA00022990"/>
    </source>
</evidence>
<dbReference type="PANTHER" id="PTHR10689:SF6">
    <property type="entry name" value="MICROSOMAL GLUTATHIONE S-TRANSFERASE 1"/>
    <property type="match status" value="1"/>
</dbReference>
<organism evidence="18 19">
    <name type="scientific">Crassostrea virginica</name>
    <name type="common">Eastern oyster</name>
    <dbReference type="NCBI Taxonomy" id="6565"/>
    <lineage>
        <taxon>Eukaryota</taxon>
        <taxon>Metazoa</taxon>
        <taxon>Spiralia</taxon>
        <taxon>Lophotrochozoa</taxon>
        <taxon>Mollusca</taxon>
        <taxon>Bivalvia</taxon>
        <taxon>Autobranchia</taxon>
        <taxon>Pteriomorphia</taxon>
        <taxon>Ostreida</taxon>
        <taxon>Ostreoidea</taxon>
        <taxon>Ostreidae</taxon>
        <taxon>Crassostrea</taxon>
    </lineage>
</organism>
<evidence type="ECO:0000256" key="2">
    <source>
        <dbReference type="ARBA" id="ARBA00004294"/>
    </source>
</evidence>
<dbReference type="Proteomes" id="UP000694844">
    <property type="component" value="Chromosome 2"/>
</dbReference>
<dbReference type="RefSeq" id="XP_022318018.1">
    <property type="nucleotide sequence ID" value="XM_022462310.1"/>
</dbReference>
<dbReference type="FunFam" id="1.20.120.550:FF:000002">
    <property type="entry name" value="Microsomal glutathione S-transferase 1"/>
    <property type="match status" value="1"/>
</dbReference>
<dbReference type="GO" id="GO:0004364">
    <property type="term" value="F:glutathione transferase activity"/>
    <property type="evidence" value="ECO:0007669"/>
    <property type="project" value="UniProtKB-EC"/>
</dbReference>
<keyword evidence="6" id="KW-0808">Transferase</keyword>
<dbReference type="KEGG" id="cvn:111121161"/>
<dbReference type="InterPro" id="IPR001129">
    <property type="entry name" value="Membr-assoc_MAPEG"/>
</dbReference>
<feature type="transmembrane region" description="Helical" evidence="17">
    <location>
        <begin position="124"/>
        <end position="145"/>
    </location>
</feature>
<dbReference type="InterPro" id="IPR023352">
    <property type="entry name" value="MAPEG-like_dom_sf"/>
</dbReference>
<accession>A0A8B8CQA8</accession>
<proteinExistence type="inferred from homology"/>
<dbReference type="GeneID" id="111121161"/>
<evidence type="ECO:0000256" key="15">
    <source>
        <dbReference type="ARBA" id="ARBA00039397"/>
    </source>
</evidence>